<dbReference type="Pfam" id="PF07973">
    <property type="entry name" value="tRNA_SAD"/>
    <property type="match status" value="1"/>
</dbReference>
<comment type="similarity">
    <text evidence="1">Belongs to the class-II aminoacyl-tRNA synthetase family.</text>
</comment>
<dbReference type="SUPFAM" id="SSF55681">
    <property type="entry name" value="Class II aaRS and biotin synthetases"/>
    <property type="match status" value="1"/>
</dbReference>
<dbReference type="Gene3D" id="3.30.54.20">
    <property type="match status" value="1"/>
</dbReference>
<dbReference type="EMBL" id="PFQF01000003">
    <property type="protein sequence ID" value="PJA21013.1"/>
    <property type="molecule type" value="Genomic_DNA"/>
</dbReference>
<organism evidence="11 12">
    <name type="scientific">Candidatus Berkelbacteria bacterium CG_4_10_14_0_2_um_filter_35_9_33_12</name>
    <dbReference type="NCBI Taxonomy" id="1974499"/>
    <lineage>
        <taxon>Bacteria</taxon>
        <taxon>Candidatus Berkelbacteria</taxon>
    </lineage>
</organism>
<dbReference type="AlphaFoldDB" id="A0A2M7W4Z3"/>
<dbReference type="SUPFAM" id="SSF55186">
    <property type="entry name" value="ThrRS/AlaRS common domain"/>
    <property type="match status" value="1"/>
</dbReference>
<keyword evidence="5" id="KW-0547">Nucleotide-binding</keyword>
<dbReference type="GO" id="GO:0002161">
    <property type="term" value="F:aminoacyl-tRNA deacylase activity"/>
    <property type="evidence" value="ECO:0007669"/>
    <property type="project" value="TreeGrafter"/>
</dbReference>
<dbReference type="EC" id="6.1.1.7" evidence="2"/>
<dbReference type="GO" id="GO:0000049">
    <property type="term" value="F:tRNA binding"/>
    <property type="evidence" value="ECO:0007669"/>
    <property type="project" value="UniProtKB-KW"/>
</dbReference>
<evidence type="ECO:0000256" key="4">
    <source>
        <dbReference type="ARBA" id="ARBA00022598"/>
    </source>
</evidence>
<dbReference type="GO" id="GO:0006419">
    <property type="term" value="P:alanyl-tRNA aminoacylation"/>
    <property type="evidence" value="ECO:0007669"/>
    <property type="project" value="InterPro"/>
</dbReference>
<dbReference type="InterPro" id="IPR018163">
    <property type="entry name" value="Thr/Ala-tRNA-synth_IIc_edit"/>
</dbReference>
<dbReference type="Pfam" id="PF01411">
    <property type="entry name" value="tRNA-synt_2c"/>
    <property type="match status" value="2"/>
</dbReference>
<dbReference type="InterPro" id="IPR050058">
    <property type="entry name" value="Ala-tRNA_ligase"/>
</dbReference>
<keyword evidence="3" id="KW-0820">tRNA-binding</keyword>
<keyword evidence="4" id="KW-0436">Ligase</keyword>
<dbReference type="FunFam" id="3.30.980.10:FF:000004">
    <property type="entry name" value="Alanine--tRNA ligase, cytoplasmic"/>
    <property type="match status" value="1"/>
</dbReference>
<evidence type="ECO:0000256" key="2">
    <source>
        <dbReference type="ARBA" id="ARBA00013168"/>
    </source>
</evidence>
<evidence type="ECO:0000256" key="8">
    <source>
        <dbReference type="ARBA" id="ARBA00022917"/>
    </source>
</evidence>
<sequence length="551" mass="63483">MNYSCQTIIEKFTEYFEQNKHILHPSSNLLSENDSSVLFTTAGMQQFKEYFVHSDQVKEKNIVTIQPCLRTSDIEEVGDNIHLSSFIMLGNFSFGGYNKEKAIHLAWNFLTLPQYLAVDKNRISATFFSGDKSRQLEVDQDSKNILEKLKIEGLKDISAQNYQENFWSLGIDNSPAGPTVEFYIDGVEIWNLVFNQYKFIDNRFQKLMTLGIDTGMGVERLVMVLNRYADVFQSDYYTKDRNMLSKNNLSQKKLNILLDHLRSIRYLLAEKLLPSNKDQGYILRRLIRRAILILDQKKLSITQFIRETNLAVEEKNFKNVIANGRINLLKIYQRKKNISAQDLFDLYQSSGLPLEISQSLIKDENIHIKKNVYDEFQKLFNQHRNISRSNSKAKFSGGLENNNQITIKFHTATHLLLSALKKIISNNIVQKGSNITSERLRFDFNYDKNLTEHEVSKIESCVNDWIDKGLVVEHEKMNIDDAKAINAEGQFADRYQKEVSVYTIKDGNIVVSQEICGGPHVENIKKLGSFKVIKVESVAKGIKRIKAVVTK</sequence>
<dbReference type="SUPFAM" id="SSF101353">
    <property type="entry name" value="Putative anticodon-binding domain of alanyl-tRNA synthetase (AlaRS)"/>
    <property type="match status" value="1"/>
</dbReference>
<keyword evidence="7" id="KW-0694">RNA-binding</keyword>
<gene>
    <name evidence="11" type="ORF">COX60_00150</name>
</gene>
<evidence type="ECO:0000313" key="12">
    <source>
        <dbReference type="Proteomes" id="UP000230137"/>
    </source>
</evidence>
<evidence type="ECO:0000256" key="9">
    <source>
        <dbReference type="ARBA" id="ARBA00023146"/>
    </source>
</evidence>
<name>A0A2M7W4Z3_9BACT</name>
<dbReference type="SMART" id="SM00863">
    <property type="entry name" value="tRNA_SAD"/>
    <property type="match status" value="1"/>
</dbReference>
<dbReference type="InterPro" id="IPR018164">
    <property type="entry name" value="Ala-tRNA-synth_IIc_N"/>
</dbReference>
<dbReference type="GO" id="GO:0005524">
    <property type="term" value="F:ATP binding"/>
    <property type="evidence" value="ECO:0007669"/>
    <property type="project" value="UniProtKB-KW"/>
</dbReference>
<dbReference type="PANTHER" id="PTHR11777">
    <property type="entry name" value="ALANYL-TRNA SYNTHETASE"/>
    <property type="match status" value="1"/>
</dbReference>
<feature type="domain" description="Alanyl-transfer RNA synthetases family profile" evidence="10">
    <location>
        <begin position="3"/>
        <end position="551"/>
    </location>
</feature>
<dbReference type="InterPro" id="IPR002318">
    <property type="entry name" value="Ala-tRNA-lgiase_IIc"/>
</dbReference>
<reference evidence="12" key="1">
    <citation type="submission" date="2017-09" db="EMBL/GenBank/DDBJ databases">
        <title>Depth-based differentiation of microbial function through sediment-hosted aquifers and enrichment of novel symbionts in the deep terrestrial subsurface.</title>
        <authorList>
            <person name="Probst A.J."/>
            <person name="Ladd B."/>
            <person name="Jarett J.K."/>
            <person name="Geller-Mcgrath D.E."/>
            <person name="Sieber C.M.K."/>
            <person name="Emerson J.B."/>
            <person name="Anantharaman K."/>
            <person name="Thomas B.C."/>
            <person name="Malmstrom R."/>
            <person name="Stieglmeier M."/>
            <person name="Klingl A."/>
            <person name="Woyke T."/>
            <person name="Ryan C.M."/>
            <person name="Banfield J.F."/>
        </authorList>
    </citation>
    <scope>NUCLEOTIDE SEQUENCE [LARGE SCALE GENOMIC DNA]</scope>
</reference>
<proteinExistence type="inferred from homology"/>
<evidence type="ECO:0000256" key="6">
    <source>
        <dbReference type="ARBA" id="ARBA00022840"/>
    </source>
</evidence>
<dbReference type="PANTHER" id="PTHR11777:SF9">
    <property type="entry name" value="ALANINE--TRNA LIGASE, CYTOPLASMIC"/>
    <property type="match status" value="1"/>
</dbReference>
<evidence type="ECO:0000313" key="11">
    <source>
        <dbReference type="EMBL" id="PJA21013.1"/>
    </source>
</evidence>
<dbReference type="GO" id="GO:0004813">
    <property type="term" value="F:alanine-tRNA ligase activity"/>
    <property type="evidence" value="ECO:0007669"/>
    <property type="project" value="UniProtKB-EC"/>
</dbReference>
<keyword evidence="8" id="KW-0648">Protein biosynthesis</keyword>
<evidence type="ECO:0000256" key="1">
    <source>
        <dbReference type="ARBA" id="ARBA00008226"/>
    </source>
</evidence>
<keyword evidence="6" id="KW-0067">ATP-binding</keyword>
<dbReference type="InterPro" id="IPR045864">
    <property type="entry name" value="aa-tRNA-synth_II/BPL/LPL"/>
</dbReference>
<evidence type="ECO:0000256" key="7">
    <source>
        <dbReference type="ARBA" id="ARBA00022884"/>
    </source>
</evidence>
<dbReference type="GO" id="GO:0005737">
    <property type="term" value="C:cytoplasm"/>
    <property type="evidence" value="ECO:0007669"/>
    <property type="project" value="InterPro"/>
</dbReference>
<dbReference type="Proteomes" id="UP000230137">
    <property type="component" value="Unassembled WGS sequence"/>
</dbReference>
<evidence type="ECO:0000256" key="5">
    <source>
        <dbReference type="ARBA" id="ARBA00022741"/>
    </source>
</evidence>
<dbReference type="InterPro" id="IPR012947">
    <property type="entry name" value="tRNA_SAD"/>
</dbReference>
<accession>A0A2M7W4Z3</accession>
<dbReference type="PRINTS" id="PR00980">
    <property type="entry name" value="TRNASYNTHALA"/>
</dbReference>
<dbReference type="InterPro" id="IPR018165">
    <property type="entry name" value="Ala-tRNA-synth_IIc_core"/>
</dbReference>
<evidence type="ECO:0000259" key="10">
    <source>
        <dbReference type="PROSITE" id="PS50860"/>
    </source>
</evidence>
<dbReference type="Gene3D" id="3.30.930.10">
    <property type="entry name" value="Bira Bifunctional Protein, Domain 2"/>
    <property type="match status" value="1"/>
</dbReference>
<evidence type="ECO:0000256" key="3">
    <source>
        <dbReference type="ARBA" id="ARBA00022555"/>
    </source>
</evidence>
<dbReference type="InterPro" id="IPR018162">
    <property type="entry name" value="Ala-tRNA-ligase_IIc_anticod-bd"/>
</dbReference>
<protein>
    <recommendedName>
        <fullName evidence="2">alanine--tRNA ligase</fullName>
        <ecNumber evidence="2">6.1.1.7</ecNumber>
    </recommendedName>
</protein>
<dbReference type="PROSITE" id="PS50860">
    <property type="entry name" value="AA_TRNA_LIGASE_II_ALA"/>
    <property type="match status" value="1"/>
</dbReference>
<dbReference type="Gene3D" id="3.30.980.10">
    <property type="entry name" value="Threonyl-trna Synthetase, Chain A, domain 2"/>
    <property type="match status" value="1"/>
</dbReference>
<comment type="caution">
    <text evidence="11">The sequence shown here is derived from an EMBL/GenBank/DDBJ whole genome shotgun (WGS) entry which is preliminary data.</text>
</comment>
<keyword evidence="9" id="KW-0030">Aminoacyl-tRNA synthetase</keyword>